<dbReference type="Proteomes" id="UP000663829">
    <property type="component" value="Unassembled WGS sequence"/>
</dbReference>
<dbReference type="PROSITE" id="PS50826">
    <property type="entry name" value="RUN"/>
    <property type="match status" value="1"/>
</dbReference>
<dbReference type="InterPro" id="IPR013083">
    <property type="entry name" value="Znf_RING/FYVE/PHD"/>
</dbReference>
<feature type="domain" description="FYVE-type" evidence="8">
    <location>
        <begin position="629"/>
        <end position="688"/>
    </location>
</feature>
<dbReference type="EMBL" id="CAJNOQ010001383">
    <property type="protein sequence ID" value="CAF0890968.1"/>
    <property type="molecule type" value="Genomic_DNA"/>
</dbReference>
<dbReference type="AlphaFoldDB" id="A0A813YZH0"/>
<evidence type="ECO:0000256" key="7">
    <source>
        <dbReference type="SAM" id="MobiDB-lite"/>
    </source>
</evidence>
<reference evidence="10" key="1">
    <citation type="submission" date="2021-02" db="EMBL/GenBank/DDBJ databases">
        <authorList>
            <person name="Nowell W R."/>
        </authorList>
    </citation>
    <scope>NUCLEOTIDE SEQUENCE</scope>
</reference>
<dbReference type="PANTHER" id="PTHR45956:SF6">
    <property type="entry name" value="RUN DOMAIN-CONTAINING PROTEIN"/>
    <property type="match status" value="1"/>
</dbReference>
<evidence type="ECO:0000256" key="3">
    <source>
        <dbReference type="ARBA" id="ARBA00022833"/>
    </source>
</evidence>
<protein>
    <recommendedName>
        <fullName evidence="13">RUN and FYVE domain-containing protein 2</fullName>
    </recommendedName>
</protein>
<comment type="caution">
    <text evidence="10">The sequence shown here is derived from an EMBL/GenBank/DDBJ whole genome shotgun (WGS) entry which is preliminary data.</text>
</comment>
<dbReference type="CDD" id="cd17681">
    <property type="entry name" value="RUN_RUFY1_like"/>
    <property type="match status" value="1"/>
</dbReference>
<dbReference type="Proteomes" id="UP000681722">
    <property type="component" value="Unassembled WGS sequence"/>
</dbReference>
<evidence type="ECO:0000259" key="8">
    <source>
        <dbReference type="PROSITE" id="PS50178"/>
    </source>
</evidence>
<evidence type="ECO:0000256" key="5">
    <source>
        <dbReference type="PROSITE-ProRule" id="PRU00091"/>
    </source>
</evidence>
<dbReference type="OrthoDB" id="79871at2759"/>
<dbReference type="GO" id="GO:0005737">
    <property type="term" value="C:cytoplasm"/>
    <property type="evidence" value="ECO:0007669"/>
    <property type="project" value="TreeGrafter"/>
</dbReference>
<evidence type="ECO:0008006" key="13">
    <source>
        <dbReference type="Google" id="ProtNLM"/>
    </source>
</evidence>
<evidence type="ECO:0000259" key="9">
    <source>
        <dbReference type="PROSITE" id="PS50826"/>
    </source>
</evidence>
<accession>A0A813YZH0</accession>
<dbReference type="InterPro" id="IPR047335">
    <property type="entry name" value="RUFY1-3"/>
</dbReference>
<organism evidence="10 12">
    <name type="scientific">Didymodactylos carnosus</name>
    <dbReference type="NCBI Taxonomy" id="1234261"/>
    <lineage>
        <taxon>Eukaryota</taxon>
        <taxon>Metazoa</taxon>
        <taxon>Spiralia</taxon>
        <taxon>Gnathifera</taxon>
        <taxon>Rotifera</taxon>
        <taxon>Eurotatoria</taxon>
        <taxon>Bdelloidea</taxon>
        <taxon>Philodinida</taxon>
        <taxon>Philodinidae</taxon>
        <taxon>Didymodactylos</taxon>
    </lineage>
</organism>
<dbReference type="SUPFAM" id="SSF57903">
    <property type="entry name" value="FYVE/PHD zinc finger"/>
    <property type="match status" value="1"/>
</dbReference>
<feature type="coiled-coil region" evidence="6">
    <location>
        <begin position="542"/>
        <end position="604"/>
    </location>
</feature>
<dbReference type="SMART" id="SM00593">
    <property type="entry name" value="RUN"/>
    <property type="match status" value="1"/>
</dbReference>
<proteinExistence type="predicted"/>
<dbReference type="PROSITE" id="PS50178">
    <property type="entry name" value="ZF_FYVE"/>
    <property type="match status" value="1"/>
</dbReference>
<keyword evidence="2 5" id="KW-0863">Zinc-finger</keyword>
<dbReference type="InterPro" id="IPR037213">
    <property type="entry name" value="Run_dom_sf"/>
</dbReference>
<evidence type="ECO:0000313" key="11">
    <source>
        <dbReference type="EMBL" id="CAF3675288.1"/>
    </source>
</evidence>
<evidence type="ECO:0000313" key="10">
    <source>
        <dbReference type="EMBL" id="CAF0890968.1"/>
    </source>
</evidence>
<feature type="region of interest" description="Disordered" evidence="7">
    <location>
        <begin position="252"/>
        <end position="279"/>
    </location>
</feature>
<name>A0A813YZH0_9BILA</name>
<dbReference type="EMBL" id="CAJOBC010001383">
    <property type="protein sequence ID" value="CAF3675288.1"/>
    <property type="molecule type" value="Genomic_DNA"/>
</dbReference>
<dbReference type="CDD" id="cd15721">
    <property type="entry name" value="FYVE_RUFY1_like"/>
    <property type="match status" value="1"/>
</dbReference>
<dbReference type="SUPFAM" id="SSF140741">
    <property type="entry name" value="RUN domain-like"/>
    <property type="match status" value="1"/>
</dbReference>
<evidence type="ECO:0000313" key="12">
    <source>
        <dbReference type="Proteomes" id="UP000663829"/>
    </source>
</evidence>
<feature type="compositionally biased region" description="Low complexity" evidence="7">
    <location>
        <begin position="252"/>
        <end position="278"/>
    </location>
</feature>
<evidence type="ECO:0000256" key="2">
    <source>
        <dbReference type="ARBA" id="ARBA00022771"/>
    </source>
</evidence>
<dbReference type="Gene3D" id="1.20.58.900">
    <property type="match status" value="1"/>
</dbReference>
<dbReference type="InterPro" id="IPR004012">
    <property type="entry name" value="Run_dom"/>
</dbReference>
<keyword evidence="12" id="KW-1185">Reference proteome</keyword>
<dbReference type="InterPro" id="IPR000306">
    <property type="entry name" value="Znf_FYVE"/>
</dbReference>
<dbReference type="InterPro" id="IPR017455">
    <property type="entry name" value="Znf_FYVE-rel"/>
</dbReference>
<dbReference type="Pfam" id="PF01363">
    <property type="entry name" value="FYVE"/>
    <property type="match status" value="1"/>
</dbReference>
<evidence type="ECO:0000256" key="4">
    <source>
        <dbReference type="ARBA" id="ARBA00023054"/>
    </source>
</evidence>
<keyword evidence="4 6" id="KW-0175">Coiled coil</keyword>
<gene>
    <name evidence="10" type="ORF">GPM918_LOCUS8120</name>
    <name evidence="11" type="ORF">SRO942_LOCUS8120</name>
</gene>
<evidence type="ECO:0000256" key="6">
    <source>
        <dbReference type="SAM" id="Coils"/>
    </source>
</evidence>
<dbReference type="InterPro" id="IPR011011">
    <property type="entry name" value="Znf_FYVE_PHD"/>
</dbReference>
<dbReference type="Pfam" id="PF02759">
    <property type="entry name" value="RUN"/>
    <property type="match status" value="1"/>
</dbReference>
<keyword evidence="1" id="KW-0479">Metal-binding</keyword>
<dbReference type="PANTHER" id="PTHR45956">
    <property type="entry name" value="RUN AND FYVE DOMAIN-CONTAINING PROTEIN 2-LIKE PROTEIN"/>
    <property type="match status" value="1"/>
</dbReference>
<sequence length="696" mass="81771">MSSEINNLFFYSLHAMPFLNHTVESHSFLSNIFSPNEQPVETLLTEKQNLLSVFKLVMKDLLNSSLRHERLVEKEYFPLKHFFVVLEHILLHGYQGKKSFVTTSSNRKDLWPLIELIVRKSNETDICDIFLSSKEMTNVKTQMGRVRAWLRLALMQKRLADYFRLLIEQKQLLNEYYDSQALLVSDEINIVSGLLVGLNVIDFNFIAKDTNLDYPLQTTINYSLYLRERRIPSKNFNNHSEVDELDDYSSISSSSLSSNSPTSTTITSNNNDLIENNNSDATSTINNDYITFENKLTSVLDQKNYLEELNRNLQRATNNLQDRFSLLEQTYNSLKNDFNVQKIRIDTLEEDNAKLKLEKEQMQQSFQTKIDALHSDIAVERDTYQKSRSGLDEMYSELQKKYDEECQTKQEMIKEFELQMSMKTDYENATKMMEKDLEVKTTLFNHMKEQINDVKNENIKYYEKLQTEISRSDEKEHQVQCLEKENKMLRETISQLESNIGQINKEKHALGDTNTHISQLVSKADSEKSKLETDLHVEKEFRQRLQQTLTTEKEKVSKLQFEIHELNLIKHEYDTYKKDMSKQHEELKKNYAEQEETIKELAFKLEISIKREDEFREKDGYRSSTWVKDEDVKECNQCRKDFNPLSRRKHHCRQCGNVFCEACASTRLSLPSSNKPVRVCDACRNHLLQQCAVNHS</sequence>
<keyword evidence="3" id="KW-0862">Zinc</keyword>
<evidence type="ECO:0000256" key="1">
    <source>
        <dbReference type="ARBA" id="ARBA00022723"/>
    </source>
</evidence>
<feature type="domain" description="RUN" evidence="9">
    <location>
        <begin position="73"/>
        <end position="210"/>
    </location>
</feature>
<dbReference type="Gene3D" id="3.30.40.10">
    <property type="entry name" value="Zinc/RING finger domain, C3HC4 (zinc finger)"/>
    <property type="match status" value="1"/>
</dbReference>
<feature type="coiled-coil region" evidence="6">
    <location>
        <begin position="299"/>
        <end position="365"/>
    </location>
</feature>
<feature type="coiled-coil region" evidence="6">
    <location>
        <begin position="465"/>
        <end position="506"/>
    </location>
</feature>
<dbReference type="GO" id="GO:0008270">
    <property type="term" value="F:zinc ion binding"/>
    <property type="evidence" value="ECO:0007669"/>
    <property type="project" value="UniProtKB-KW"/>
</dbReference>
<dbReference type="FunFam" id="1.20.58.900:FF:000011">
    <property type="entry name" value="Uncharacterized protein, isoform B"/>
    <property type="match status" value="1"/>
</dbReference>
<dbReference type="SMART" id="SM00064">
    <property type="entry name" value="FYVE"/>
    <property type="match status" value="1"/>
</dbReference>